<evidence type="ECO:0000256" key="11">
    <source>
        <dbReference type="ARBA" id="ARBA00022837"/>
    </source>
</evidence>
<feature type="domain" description="Sushi" evidence="28">
    <location>
        <begin position="203"/>
        <end position="264"/>
    </location>
</feature>
<comment type="function">
    <text evidence="22">Cell-surface glycoprotein having a role in immunoadhesion. Mediates in the adhesion of blood neutrophils in cytokine-activated endothelium through interaction with SELPLG/PSGL1. May have a role in capillary morphogenesis.</text>
</comment>
<keyword evidence="15 23" id="KW-1015">Disulfide bond</keyword>
<dbReference type="FunFam" id="2.10.70.10:FF:000001">
    <property type="entry name" value="Selectin P"/>
    <property type="match status" value="7"/>
</dbReference>
<dbReference type="GO" id="GO:0009897">
    <property type="term" value="C:external side of plasma membrane"/>
    <property type="evidence" value="ECO:0000318"/>
    <property type="project" value="GO_Central"/>
</dbReference>
<dbReference type="SUPFAM" id="SSF57535">
    <property type="entry name" value="Complement control module/SCR domain"/>
    <property type="match status" value="7"/>
</dbReference>
<evidence type="ECO:0000256" key="23">
    <source>
        <dbReference type="PROSITE-ProRule" id="PRU00076"/>
    </source>
</evidence>
<feature type="domain" description="C-type lectin" evidence="27">
    <location>
        <begin position="556"/>
        <end position="672"/>
    </location>
</feature>
<feature type="disulfide bond" evidence="24">
    <location>
        <begin position="811"/>
        <end position="838"/>
    </location>
</feature>
<dbReference type="RefSeq" id="XP_041446992.1">
    <property type="nucleotide sequence ID" value="XM_041591058.1"/>
</dbReference>
<feature type="disulfide bond" evidence="24">
    <location>
        <begin position="297"/>
        <end position="324"/>
    </location>
</feature>
<feature type="domain" description="Sushi" evidence="28">
    <location>
        <begin position="841"/>
        <end position="902"/>
    </location>
</feature>
<keyword evidence="16" id="KW-0325">Glycoprotein</keyword>
<feature type="transmembrane region" description="Helical" evidence="25">
    <location>
        <begin position="911"/>
        <end position="936"/>
    </location>
</feature>
<comment type="subcellular location">
    <subcellularLocation>
        <location evidence="1">Cell membrane</location>
        <topology evidence="1">Single-pass type I membrane protein</topology>
    </subcellularLocation>
</comment>
<dbReference type="CDD" id="cd00033">
    <property type="entry name" value="CCP"/>
    <property type="match status" value="7"/>
</dbReference>
<dbReference type="InterPro" id="IPR002396">
    <property type="entry name" value="Selectin_superfamily"/>
</dbReference>
<dbReference type="CDD" id="cd00054">
    <property type="entry name" value="EGF_CA"/>
    <property type="match status" value="2"/>
</dbReference>
<keyword evidence="29" id="KW-1185">Reference proteome</keyword>
<evidence type="ECO:0000256" key="4">
    <source>
        <dbReference type="ARBA" id="ARBA00022536"/>
    </source>
</evidence>
<evidence type="ECO:0000259" key="27">
    <source>
        <dbReference type="PROSITE" id="PS50041"/>
    </source>
</evidence>
<dbReference type="SUPFAM" id="SSF56436">
    <property type="entry name" value="C-type lectin-like"/>
    <property type="match status" value="2"/>
</dbReference>
<evidence type="ECO:0000256" key="14">
    <source>
        <dbReference type="ARBA" id="ARBA00023136"/>
    </source>
</evidence>
<keyword evidence="9" id="KW-0430">Lectin</keyword>
<feature type="disulfide bond" evidence="24">
    <location>
        <begin position="873"/>
        <end position="900"/>
    </location>
</feature>
<evidence type="ECO:0000313" key="29">
    <source>
        <dbReference type="Proteomes" id="UP000186698"/>
    </source>
</evidence>
<dbReference type="PROSITE" id="PS50923">
    <property type="entry name" value="SUSHI"/>
    <property type="match status" value="7"/>
</dbReference>
<dbReference type="InterPro" id="IPR016186">
    <property type="entry name" value="C-type_lectin-like/link_sf"/>
</dbReference>
<protein>
    <recommendedName>
        <fullName evidence="18">E-selectin</fullName>
    </recommendedName>
    <alternativeName>
        <fullName evidence="19">CD62 antigen-like family member E</fullName>
    </alternativeName>
    <alternativeName>
        <fullName evidence="20">Endothelial leukocyte adhesion molecule 1</fullName>
    </alternativeName>
    <alternativeName>
        <fullName evidence="21">Leukocyte-endothelial cell adhesion molecule 2</fullName>
    </alternativeName>
</protein>
<dbReference type="InterPro" id="IPR000742">
    <property type="entry name" value="EGF"/>
</dbReference>
<feature type="domain" description="Sushi" evidence="28">
    <location>
        <begin position="327"/>
        <end position="388"/>
    </location>
</feature>
<dbReference type="GO" id="GO:0050901">
    <property type="term" value="P:leukocyte tethering or rolling"/>
    <property type="evidence" value="ECO:0000318"/>
    <property type="project" value="GO_Central"/>
</dbReference>
<dbReference type="CTD" id="108713555"/>
<evidence type="ECO:0000259" key="26">
    <source>
        <dbReference type="PROSITE" id="PS50026"/>
    </source>
</evidence>
<dbReference type="Pfam" id="PF00084">
    <property type="entry name" value="Sushi"/>
    <property type="match status" value="7"/>
</dbReference>
<dbReference type="PROSITE" id="PS00022">
    <property type="entry name" value="EGF_1"/>
    <property type="match status" value="2"/>
</dbReference>
<keyword evidence="3" id="KW-1003">Cell membrane</keyword>
<gene>
    <name evidence="30" type="primary">sell.L</name>
</gene>
<evidence type="ECO:0000256" key="20">
    <source>
        <dbReference type="ARBA" id="ARBA00042113"/>
    </source>
</evidence>
<dbReference type="KEGG" id="xla:108713555"/>
<evidence type="ECO:0000256" key="6">
    <source>
        <dbReference type="ARBA" id="ARBA00022692"/>
    </source>
</evidence>
<feature type="disulfide bond" evidence="23">
    <location>
        <begin position="190"/>
        <end position="199"/>
    </location>
</feature>
<evidence type="ECO:0000256" key="9">
    <source>
        <dbReference type="ARBA" id="ARBA00022734"/>
    </source>
</evidence>
<reference evidence="30" key="1">
    <citation type="submission" date="2025-08" db="UniProtKB">
        <authorList>
            <consortium name="RefSeq"/>
        </authorList>
    </citation>
    <scope>IDENTIFICATION</scope>
    <source>
        <strain evidence="30">J_2021</strain>
        <tissue evidence="30">Erythrocytes</tissue>
    </source>
</reference>
<keyword evidence="6 25" id="KW-0812">Transmembrane</keyword>
<dbReference type="Gene3D" id="2.10.70.10">
    <property type="entry name" value="Complement Module, domain 1"/>
    <property type="match status" value="7"/>
</dbReference>
<feature type="domain" description="EGF-like" evidence="26">
    <location>
        <begin position="164"/>
        <end position="200"/>
    </location>
</feature>
<evidence type="ECO:0000256" key="13">
    <source>
        <dbReference type="ARBA" id="ARBA00022989"/>
    </source>
</evidence>
<accession>A0A8J1MYX4</accession>
<dbReference type="SMART" id="SM00181">
    <property type="entry name" value="EGF"/>
    <property type="match status" value="2"/>
</dbReference>
<evidence type="ECO:0000256" key="22">
    <source>
        <dbReference type="ARBA" id="ARBA00045695"/>
    </source>
</evidence>
<feature type="disulfide bond" evidence="23">
    <location>
        <begin position="704"/>
        <end position="713"/>
    </location>
</feature>
<dbReference type="GO" id="GO:0005615">
    <property type="term" value="C:extracellular space"/>
    <property type="evidence" value="ECO:0000318"/>
    <property type="project" value="GO_Central"/>
</dbReference>
<keyword evidence="14 25" id="KW-0472">Membrane</keyword>
<dbReference type="Proteomes" id="UP000186698">
    <property type="component" value="Chromosome 4L"/>
</dbReference>
<comment type="similarity">
    <text evidence="2">Belongs to the selectin/LECAM family.</text>
</comment>
<dbReference type="PROSITE" id="PS50041">
    <property type="entry name" value="C_TYPE_LECTIN_2"/>
    <property type="match status" value="2"/>
</dbReference>
<keyword evidence="12" id="KW-0130">Cell adhesion</keyword>
<evidence type="ECO:0000256" key="19">
    <source>
        <dbReference type="ARBA" id="ARBA00041401"/>
    </source>
</evidence>
<evidence type="ECO:0000256" key="12">
    <source>
        <dbReference type="ARBA" id="ARBA00022889"/>
    </source>
</evidence>
<dbReference type="GO" id="GO:0033691">
    <property type="term" value="F:sialic acid binding"/>
    <property type="evidence" value="ECO:0000318"/>
    <property type="project" value="GO_Central"/>
</dbReference>
<dbReference type="PROSITE" id="PS00615">
    <property type="entry name" value="C_TYPE_LECTIN_1"/>
    <property type="match status" value="1"/>
</dbReference>
<dbReference type="Gene3D" id="3.10.100.10">
    <property type="entry name" value="Mannose-Binding Protein A, subunit A"/>
    <property type="match status" value="2"/>
</dbReference>
<dbReference type="InterPro" id="IPR000436">
    <property type="entry name" value="Sushi_SCR_CCP_dom"/>
</dbReference>
<keyword evidence="7" id="KW-0479">Metal-binding</keyword>
<comment type="caution">
    <text evidence="23">Lacks conserved residue(s) required for the propagation of feature annotation.</text>
</comment>
<evidence type="ECO:0000256" key="17">
    <source>
        <dbReference type="ARBA" id="ARBA00038738"/>
    </source>
</evidence>
<feature type="domain" description="EGF-like" evidence="26">
    <location>
        <begin position="678"/>
        <end position="714"/>
    </location>
</feature>
<feature type="disulfide bond" evidence="24">
    <location>
        <begin position="359"/>
        <end position="386"/>
    </location>
</feature>
<evidence type="ECO:0000256" key="8">
    <source>
        <dbReference type="ARBA" id="ARBA00022729"/>
    </source>
</evidence>
<dbReference type="InterPro" id="IPR035976">
    <property type="entry name" value="Sushi/SCR/CCP_sf"/>
</dbReference>
<dbReference type="InterPro" id="IPR033991">
    <property type="entry name" value="Selectin_CTLD"/>
</dbReference>
<dbReference type="FunFam" id="3.10.100.10:FF:000007">
    <property type="entry name" value="L-selectin"/>
    <property type="match status" value="2"/>
</dbReference>
<dbReference type="GO" id="GO:0034097">
    <property type="term" value="P:response to cytokine"/>
    <property type="evidence" value="ECO:0000318"/>
    <property type="project" value="GO_Central"/>
</dbReference>
<evidence type="ECO:0000256" key="1">
    <source>
        <dbReference type="ARBA" id="ARBA00004251"/>
    </source>
</evidence>
<feature type="disulfide bond" evidence="24">
    <location>
        <begin position="749"/>
        <end position="776"/>
    </location>
</feature>
<keyword evidence="8" id="KW-0732">Signal</keyword>
<evidence type="ECO:0000256" key="7">
    <source>
        <dbReference type="ARBA" id="ARBA00022723"/>
    </source>
</evidence>
<feature type="domain" description="C-type lectin" evidence="27">
    <location>
        <begin position="44"/>
        <end position="164"/>
    </location>
</feature>
<evidence type="ECO:0000256" key="15">
    <source>
        <dbReference type="ARBA" id="ARBA00023157"/>
    </source>
</evidence>
<feature type="disulfide bond" evidence="24">
    <location>
        <begin position="235"/>
        <end position="262"/>
    </location>
</feature>
<dbReference type="PANTHER" id="PTHR19325:SF493">
    <property type="entry name" value="E-SELECTIN"/>
    <property type="match status" value="1"/>
</dbReference>
<evidence type="ECO:0000256" key="25">
    <source>
        <dbReference type="SAM" id="Phobius"/>
    </source>
</evidence>
<organism evidence="29 30">
    <name type="scientific">Xenopus laevis</name>
    <name type="common">African clawed frog</name>
    <dbReference type="NCBI Taxonomy" id="8355"/>
    <lineage>
        <taxon>Eukaryota</taxon>
        <taxon>Metazoa</taxon>
        <taxon>Chordata</taxon>
        <taxon>Craniata</taxon>
        <taxon>Vertebrata</taxon>
        <taxon>Euteleostomi</taxon>
        <taxon>Amphibia</taxon>
        <taxon>Batrachia</taxon>
        <taxon>Anura</taxon>
        <taxon>Pipoidea</taxon>
        <taxon>Pipidae</taxon>
        <taxon>Xenopodinae</taxon>
        <taxon>Xenopus</taxon>
        <taxon>Xenopus</taxon>
    </lineage>
</organism>
<dbReference type="InterPro" id="IPR018378">
    <property type="entry name" value="C-type_lectin_CS"/>
</dbReference>
<keyword evidence="5 24" id="KW-0768">Sushi</keyword>
<evidence type="ECO:0000256" key="5">
    <source>
        <dbReference type="ARBA" id="ARBA00022659"/>
    </source>
</evidence>
<dbReference type="InterPro" id="IPR001881">
    <property type="entry name" value="EGF-like_Ca-bd_dom"/>
</dbReference>
<dbReference type="InterPro" id="IPR016187">
    <property type="entry name" value="CTDL_fold"/>
</dbReference>
<evidence type="ECO:0000313" key="30">
    <source>
        <dbReference type="RefSeq" id="XP_041446992.1"/>
    </source>
</evidence>
<dbReference type="AlphaFoldDB" id="A0A8J1MYX4"/>
<feature type="domain" description="Sushi" evidence="28">
    <location>
        <begin position="389"/>
        <end position="450"/>
    </location>
</feature>
<dbReference type="SMART" id="SM00032">
    <property type="entry name" value="CCP"/>
    <property type="match status" value="7"/>
</dbReference>
<dbReference type="SMART" id="SM00034">
    <property type="entry name" value="CLECT"/>
    <property type="match status" value="2"/>
</dbReference>
<dbReference type="PROSITE" id="PS50026">
    <property type="entry name" value="EGF_3"/>
    <property type="match status" value="2"/>
</dbReference>
<dbReference type="SUPFAM" id="SSF57196">
    <property type="entry name" value="EGF/Laminin"/>
    <property type="match status" value="1"/>
</dbReference>
<dbReference type="Pfam" id="PF00059">
    <property type="entry name" value="Lectin_C"/>
    <property type="match status" value="2"/>
</dbReference>
<dbReference type="CDD" id="cd03592">
    <property type="entry name" value="CLECT_selectins_like"/>
    <property type="match status" value="1"/>
</dbReference>
<dbReference type="InterPro" id="IPR001304">
    <property type="entry name" value="C-type_lectin-like"/>
</dbReference>
<dbReference type="PANTHER" id="PTHR19325">
    <property type="entry name" value="COMPLEMENT COMPONENT-RELATED SUSHI DOMAIN-CONTAINING"/>
    <property type="match status" value="1"/>
</dbReference>
<sequence>MKPISKSMHKKNSERCLTFLFVWRALKVLVTVSICNAVLQVLPVHCWTYHYSEENMNYDLARVFCKRGYTDLVAIQNKEEIEHLNKTIPYNPTYYWIGIRKLNGTWTWVGTNKTLTEEVKNWGKGEPNNKKNKEDCVEIYIQRAKDAGKWNDDACIKKKRALCYTASCNKSTCGEHGECIETINNYTCSCEEGFYGSHCQYAVQCKSLPTQPQRYMNCSHPLGEFSFQSSCRFGCSEGFHLNGTHETECLSSGVWSREPPQCTVVQCENLKHLPNGHINCTHPWGDFSYQSSCRFACFGGFQLNGLNETECLSSGGWSREVPDCTAVQCKSLPTQPQRYMNCSHPLGEFSFQSSCNFGCSEGFLLSGFHETECLSSGAWSREPPNCTVVQCENLSAQTQEFINCTHPWMEFSFQSRCRFKCPEGSHLTGSDEIECLSSGTWSRAPPHCTGHMASHNHEQDHSKLLVITGGATAASAFGLALAAWLISRRLKKGKKKNSHAFLLFFPLGTSTAFGHSNHCESPTANIFEDHTGCRLKHIQLLWFAAVTCGLFKGTKVSAWTYHYNTELTTWDAARTWCQTHFIDMVAIQNKAENDYLNETIPFNKAYYWIGIRKLNDTWTRVTTQKAITTEVENWAPGEPNKAGKVSEDCVEIYIKRSIDSGKWNNELCDTKKKIALCYQASCNTTSCSQHGDCEEAIGNYNCTCHPGFSGPDCEHAITCEPLQSPPHGWMNCNHAFGDFKFNSTCSFTCMDGFLLNGSKSMSCNSSGDWTQAVPTCTAIGCEALQSPPHGKMNCTHLLGEFRYNTSCNFTCSDGFVLHGSHSVTCSSSGHWTGQSATCTVVICNALSSSSPTTMNCFHRNRNFSYGAECHFDCADGFVLNGTSILRCLSSGYWSDSVPNCEGQSVLFGKQILLYTGSSALAAGGVALAGGLIIFIIKQLRKKQDNSILLPHPENPVNTFENPAFVNS</sequence>
<dbReference type="GO" id="GO:0007157">
    <property type="term" value="P:heterophilic cell-cell adhesion via plasma membrane cell adhesion molecules"/>
    <property type="evidence" value="ECO:0000318"/>
    <property type="project" value="GO_Central"/>
</dbReference>
<feature type="domain" description="Sushi" evidence="28">
    <location>
        <begin position="779"/>
        <end position="840"/>
    </location>
</feature>
<comment type="subunit">
    <text evidence="17">Interacts with SELPLG/PSGL1 and PODXL2 through the sialyl Lewis X epitope. SELPLG sulfation appears not to be required for this interaction.</text>
</comment>
<dbReference type="PRINTS" id="PR00343">
    <property type="entry name" value="SELECTIN"/>
</dbReference>
<dbReference type="SMART" id="SM00179">
    <property type="entry name" value="EGF_CA"/>
    <property type="match status" value="2"/>
</dbReference>
<dbReference type="GeneID" id="108713555"/>
<feature type="domain" description="Sushi" evidence="28">
    <location>
        <begin position="717"/>
        <end position="778"/>
    </location>
</feature>
<feature type="domain" description="Sushi" evidence="28">
    <location>
        <begin position="265"/>
        <end position="326"/>
    </location>
</feature>
<name>A0A8J1MYX4_XENLA</name>
<evidence type="ECO:0000256" key="21">
    <source>
        <dbReference type="ARBA" id="ARBA00043124"/>
    </source>
</evidence>
<keyword evidence="10" id="KW-0677">Repeat</keyword>
<keyword evidence="4 23" id="KW-0245">EGF-like domain</keyword>
<evidence type="ECO:0000256" key="3">
    <source>
        <dbReference type="ARBA" id="ARBA00022475"/>
    </source>
</evidence>
<dbReference type="GO" id="GO:0070492">
    <property type="term" value="F:oligosaccharide binding"/>
    <property type="evidence" value="ECO:0000318"/>
    <property type="project" value="GO_Central"/>
</dbReference>
<dbReference type="PROSITE" id="PS01186">
    <property type="entry name" value="EGF_2"/>
    <property type="match status" value="2"/>
</dbReference>
<dbReference type="GO" id="GO:0005509">
    <property type="term" value="F:calcium ion binding"/>
    <property type="evidence" value="ECO:0007669"/>
    <property type="project" value="InterPro"/>
</dbReference>
<feature type="disulfide bond" evidence="24">
    <location>
        <begin position="421"/>
        <end position="448"/>
    </location>
</feature>
<dbReference type="InterPro" id="IPR050350">
    <property type="entry name" value="Compl-Cell_Adhes-Reg"/>
</dbReference>
<evidence type="ECO:0000256" key="16">
    <source>
        <dbReference type="ARBA" id="ARBA00023180"/>
    </source>
</evidence>
<evidence type="ECO:0000256" key="24">
    <source>
        <dbReference type="PROSITE-ProRule" id="PRU00302"/>
    </source>
</evidence>
<keyword evidence="11" id="KW-0106">Calcium</keyword>
<dbReference type="OrthoDB" id="406096at2759"/>
<keyword evidence="13 25" id="KW-1133">Transmembrane helix</keyword>
<proteinExistence type="inferred from homology"/>
<evidence type="ECO:0000256" key="10">
    <source>
        <dbReference type="ARBA" id="ARBA00022737"/>
    </source>
</evidence>
<evidence type="ECO:0000256" key="2">
    <source>
        <dbReference type="ARBA" id="ARBA00007360"/>
    </source>
</evidence>
<evidence type="ECO:0000256" key="18">
    <source>
        <dbReference type="ARBA" id="ARBA00040812"/>
    </source>
</evidence>
<evidence type="ECO:0000259" key="28">
    <source>
        <dbReference type="PROSITE" id="PS50923"/>
    </source>
</evidence>